<feature type="domain" description="Ataxin-10" evidence="1">
    <location>
        <begin position="508"/>
        <end position="575"/>
    </location>
</feature>
<dbReference type="VEuPathDB" id="CryptoDB:CPATCC_0007980"/>
<proteinExistence type="predicted"/>
<gene>
    <name evidence="2" type="ORF">CPATCC_003398</name>
</gene>
<protein>
    <recommendedName>
        <fullName evidence="1">Ataxin-10 domain-containing protein</fullName>
    </recommendedName>
</protein>
<dbReference type="InterPro" id="IPR019156">
    <property type="entry name" value="Ataxin-10_domain"/>
</dbReference>
<sequence length="584" mass="67805">MKKKYFDYMEELKLYFGRKESDPFHVLKEILKRSASEEAILFQCSKYLGTILELTEVILESFQLQGFTPIELKLLSELSILLGIIRNISTISFENRKIISNSKIFKNLNYFIYIKFRNEENTGLLSLVSYEILKVLEHRSPEGLPYNAYHFNEFLLLSCRFLQILANISIDSDTDYQEYLFKTIYPFGCINIYLFELISLSLGHLQGINIETSTVACTFHLIYNLIKNRPVTLEEIISKKELFGCFIFVAISMYFNTLKHTTIQNLKSSEWIFFFFKHLLSENPCTFRDLYFYKHSEESTIECDASLIYLTMQEPFVKLSMLENNYIDISDAKITKEIIILQKLLSTSIITEHEFKDCLLEICVEIETNPNLKQNVQELVDKNIISQIFLLDGIFDTILSELKVGVSYLEQFINLQIEDWSLKSENKNLVKFSISKLGNIKGWVSVLRISTPKDESNIDFFSKVNISLIDLLRIMLKFRRHLICPNHIIVEEIKATWKLVSEEISMASIIQAISTICYGNVQLQNSFSQNQDGISMLIECTTIVDESHPLLREAAVFSLKSIAINNPKVSEIIMKYGKNEQKRL</sequence>
<name>A0A7S7LF36_CRYPV</name>
<organism evidence="2 3">
    <name type="scientific">Cryptosporidium parvum</name>
    <dbReference type="NCBI Taxonomy" id="5807"/>
    <lineage>
        <taxon>Eukaryota</taxon>
        <taxon>Sar</taxon>
        <taxon>Alveolata</taxon>
        <taxon>Apicomplexa</taxon>
        <taxon>Conoidasida</taxon>
        <taxon>Coccidia</taxon>
        <taxon>Eucoccidiorida</taxon>
        <taxon>Eimeriorina</taxon>
        <taxon>Cryptosporidiidae</taxon>
        <taxon>Cryptosporidium</taxon>
    </lineage>
</organism>
<dbReference type="AlphaFoldDB" id="A0A7S7LF36"/>
<evidence type="ECO:0000313" key="3">
    <source>
        <dbReference type="Proteomes" id="UP000593906"/>
    </source>
</evidence>
<evidence type="ECO:0000259" key="1">
    <source>
        <dbReference type="Pfam" id="PF09759"/>
    </source>
</evidence>
<dbReference type="EMBL" id="CP044416">
    <property type="protein sequence ID" value="QOY40536.1"/>
    <property type="molecule type" value="Genomic_DNA"/>
</dbReference>
<dbReference type="Pfam" id="PF09759">
    <property type="entry name" value="Atx10homo_assoc"/>
    <property type="match status" value="1"/>
</dbReference>
<dbReference type="Proteomes" id="UP000593906">
    <property type="component" value="Chromosome 7"/>
</dbReference>
<evidence type="ECO:0000313" key="2">
    <source>
        <dbReference type="EMBL" id="QOY40536.1"/>
    </source>
</evidence>
<accession>A0A7S7LF36</accession>
<reference evidence="2 3" key="1">
    <citation type="submission" date="2019-09" db="EMBL/GenBank/DDBJ databases">
        <title>Consistent, comparative and evidence-based genome assembly and annotation for Cryptosporidium parvum, C. hominis and C. tyzzeri.</title>
        <authorList>
            <person name="Baptista R.P."/>
            <person name="Li Y."/>
            <person name="Sateriale A."/>
            <person name="Ansell B."/>
            <person name="Jex A."/>
            <person name="Sanders M."/>
            <person name="Brooks K."/>
            <person name="Tracey A."/>
            <person name="Berriman M."/>
            <person name="Striepen B."/>
            <person name="Cotton J.A."/>
            <person name="Kissinger J.C."/>
        </authorList>
    </citation>
    <scope>NUCLEOTIDE SEQUENCE [LARGE SCALE GENOMIC DNA]</scope>
    <source>
        <strain evidence="2 3">IOWA-ATCC</strain>
    </source>
</reference>